<protein>
    <recommendedName>
        <fullName evidence="11">Bacterial sugar transferase domain-containing protein</fullName>
    </recommendedName>
</protein>
<evidence type="ECO:0000256" key="6">
    <source>
        <dbReference type="ARBA" id="ARBA00022692"/>
    </source>
</evidence>
<feature type="transmembrane region" description="Helical" evidence="10">
    <location>
        <begin position="389"/>
        <end position="411"/>
    </location>
</feature>
<organism evidence="12 13">
    <name type="scientific">Pigmentiphaga daeguensis</name>
    <dbReference type="NCBI Taxonomy" id="414049"/>
    <lineage>
        <taxon>Bacteria</taxon>
        <taxon>Pseudomonadati</taxon>
        <taxon>Pseudomonadota</taxon>
        <taxon>Betaproteobacteria</taxon>
        <taxon>Burkholderiales</taxon>
        <taxon>Alcaligenaceae</taxon>
        <taxon>Pigmentiphaga</taxon>
    </lineage>
</organism>
<evidence type="ECO:0000259" key="11">
    <source>
        <dbReference type="Pfam" id="PF02397"/>
    </source>
</evidence>
<evidence type="ECO:0000256" key="1">
    <source>
        <dbReference type="ARBA" id="ARBA00004141"/>
    </source>
</evidence>
<feature type="compositionally biased region" description="Basic and acidic residues" evidence="9">
    <location>
        <begin position="19"/>
        <end position="30"/>
    </location>
</feature>
<evidence type="ECO:0000256" key="5">
    <source>
        <dbReference type="ARBA" id="ARBA00022679"/>
    </source>
</evidence>
<feature type="transmembrane region" description="Helical" evidence="10">
    <location>
        <begin position="224"/>
        <end position="241"/>
    </location>
</feature>
<comment type="subcellular location">
    <subcellularLocation>
        <location evidence="2">Cell membrane</location>
    </subcellularLocation>
    <subcellularLocation>
        <location evidence="1">Membrane</location>
        <topology evidence="1">Multi-pass membrane protein</topology>
    </subcellularLocation>
</comment>
<feature type="transmembrane region" description="Helical" evidence="10">
    <location>
        <begin position="117"/>
        <end position="142"/>
    </location>
</feature>
<dbReference type="Pfam" id="PF02397">
    <property type="entry name" value="Bac_transf"/>
    <property type="match status" value="1"/>
</dbReference>
<dbReference type="PANTHER" id="PTHR30576">
    <property type="entry name" value="COLANIC BIOSYNTHESIS UDP-GLUCOSE LIPID CARRIER TRANSFERASE"/>
    <property type="match status" value="1"/>
</dbReference>
<evidence type="ECO:0000313" key="13">
    <source>
        <dbReference type="Proteomes" id="UP001501706"/>
    </source>
</evidence>
<dbReference type="InterPro" id="IPR017472">
    <property type="entry name" value="Undecaprenyl-P_galact_Ptfrase"/>
</dbReference>
<keyword evidence="7 10" id="KW-1133">Transmembrane helix</keyword>
<keyword evidence="5" id="KW-0808">Transferase</keyword>
<accession>A0ABN1D470</accession>
<comment type="similarity">
    <text evidence="3">Belongs to the bacterial sugar transferase family.</text>
</comment>
<keyword evidence="4" id="KW-1003">Cell membrane</keyword>
<evidence type="ECO:0000256" key="7">
    <source>
        <dbReference type="ARBA" id="ARBA00022989"/>
    </source>
</evidence>
<name>A0ABN1D470_9BURK</name>
<dbReference type="Gene3D" id="3.40.50.720">
    <property type="entry name" value="NAD(P)-binding Rossmann-like Domain"/>
    <property type="match status" value="1"/>
</dbReference>
<evidence type="ECO:0000313" key="12">
    <source>
        <dbReference type="EMBL" id="GAA0533895.1"/>
    </source>
</evidence>
<dbReference type="InterPro" id="IPR017475">
    <property type="entry name" value="EPS_sugar_tfrase"/>
</dbReference>
<feature type="region of interest" description="Disordered" evidence="9">
    <location>
        <begin position="60"/>
        <end position="81"/>
    </location>
</feature>
<keyword evidence="13" id="KW-1185">Reference proteome</keyword>
<evidence type="ECO:0000256" key="9">
    <source>
        <dbReference type="SAM" id="MobiDB-lite"/>
    </source>
</evidence>
<dbReference type="NCBIfam" id="TIGR03025">
    <property type="entry name" value="EPS_sugtrans"/>
    <property type="match status" value="1"/>
</dbReference>
<evidence type="ECO:0000256" key="3">
    <source>
        <dbReference type="ARBA" id="ARBA00006464"/>
    </source>
</evidence>
<feature type="transmembrane region" description="Helical" evidence="10">
    <location>
        <begin position="196"/>
        <end position="218"/>
    </location>
</feature>
<dbReference type="EMBL" id="BAAAEN010000047">
    <property type="protein sequence ID" value="GAA0533895.1"/>
    <property type="molecule type" value="Genomic_DNA"/>
</dbReference>
<evidence type="ECO:0000256" key="2">
    <source>
        <dbReference type="ARBA" id="ARBA00004236"/>
    </source>
</evidence>
<comment type="caution">
    <text evidence="12">The sequence shown here is derived from an EMBL/GenBank/DDBJ whole genome shotgun (WGS) entry which is preliminary data.</text>
</comment>
<feature type="region of interest" description="Disordered" evidence="9">
    <location>
        <begin position="1"/>
        <end position="34"/>
    </location>
</feature>
<dbReference type="NCBIfam" id="TIGR03022">
    <property type="entry name" value="WbaP_sugtrans"/>
    <property type="match status" value="1"/>
</dbReference>
<dbReference type="PANTHER" id="PTHR30576:SF4">
    <property type="entry name" value="UNDECAPRENYL-PHOSPHATE GALACTOSE PHOSPHOTRANSFERASE"/>
    <property type="match status" value="1"/>
</dbReference>
<dbReference type="InterPro" id="IPR003362">
    <property type="entry name" value="Bact_transf"/>
</dbReference>
<gene>
    <name evidence="12" type="ORF">GCM10009097_58850</name>
</gene>
<keyword evidence="8 10" id="KW-0472">Membrane</keyword>
<evidence type="ECO:0000256" key="4">
    <source>
        <dbReference type="ARBA" id="ARBA00022475"/>
    </source>
</evidence>
<keyword evidence="6 10" id="KW-0812">Transmembrane</keyword>
<evidence type="ECO:0000256" key="10">
    <source>
        <dbReference type="SAM" id="Phobius"/>
    </source>
</evidence>
<sequence>MGRPLAFSQTAITNQNDHVNQDGDRERQSREATAGFQNQRISLQAIPIMQAQNIHPLEQHRPPRESHTLPLGTQPQDSGGPALAATYQSLARKPMKTDSAPTMGMSAQPHTPRANKYGLFLTDIASFALSALVSAVLQQAYSDHPIAHTLSALSLNENLGPMAVYGGLALLGVLWAASVLRHYSHRKTLASELREIIKVIGTLAILQLALIALMNWPLDRMDWAFTWGTALALVPLGRWLSKRAMARWGGWRTPTLIIGSGENAREALMALRSQPLMGLDVIGFVSTSRDRAPQHIEGIPVWKGFRPTGVRSLGTIQVIVALEHHERQLRDDWIRDLTQQGVRDISVIPAMRGVPLYGAEISHFFSHEVLLLRVKNNLARATARWIKRAFDIAVSSALLILLMPLFAYLAFQIRKDGGPVFFGHKRIGQGGKEFPCYKFRSMVPNAQQVLQDLLAKDPAAREEWEKDFKLKNDPRITKIGKLIRKTSLDEFPQLWNVLKGDMSLVGPRPVIKAELDRYAGDGVYYRMVKPGMTGLWQVSGRNDVDYATRVYLDAWYVKNWSVWYDIAILFKTVGVVFQRTGAY</sequence>
<feature type="transmembrane region" description="Helical" evidence="10">
    <location>
        <begin position="162"/>
        <end position="184"/>
    </location>
</feature>
<reference evidence="12 13" key="1">
    <citation type="journal article" date="2019" name="Int. J. Syst. Evol. Microbiol.">
        <title>The Global Catalogue of Microorganisms (GCM) 10K type strain sequencing project: providing services to taxonomists for standard genome sequencing and annotation.</title>
        <authorList>
            <consortium name="The Broad Institute Genomics Platform"/>
            <consortium name="The Broad Institute Genome Sequencing Center for Infectious Disease"/>
            <person name="Wu L."/>
            <person name="Ma J."/>
        </authorList>
    </citation>
    <scope>NUCLEOTIDE SEQUENCE [LARGE SCALE GENOMIC DNA]</scope>
    <source>
        <strain evidence="12 13">JCM 14330</strain>
    </source>
</reference>
<evidence type="ECO:0000256" key="8">
    <source>
        <dbReference type="ARBA" id="ARBA00023136"/>
    </source>
</evidence>
<feature type="domain" description="Bacterial sugar transferase" evidence="11">
    <location>
        <begin position="387"/>
        <end position="578"/>
    </location>
</feature>
<feature type="compositionally biased region" description="Polar residues" evidence="9">
    <location>
        <begin position="7"/>
        <end position="18"/>
    </location>
</feature>
<proteinExistence type="inferred from homology"/>
<dbReference type="Proteomes" id="UP001501706">
    <property type="component" value="Unassembled WGS sequence"/>
</dbReference>